<dbReference type="Proteomes" id="UP000325945">
    <property type="component" value="Unassembled WGS sequence"/>
</dbReference>
<keyword evidence="4 7" id="KW-1133">Transmembrane helix</keyword>
<evidence type="ECO:0000256" key="4">
    <source>
        <dbReference type="ARBA" id="ARBA00022989"/>
    </source>
</evidence>
<dbReference type="InterPro" id="IPR011701">
    <property type="entry name" value="MFS"/>
</dbReference>
<comment type="similarity">
    <text evidence="2">Belongs to the major facilitator superfamily.</text>
</comment>
<feature type="transmembrane region" description="Helical" evidence="7">
    <location>
        <begin position="6"/>
        <end position="28"/>
    </location>
</feature>
<gene>
    <name evidence="9" type="ORF">BDV39DRAFT_169754</name>
</gene>
<dbReference type="PANTHER" id="PTHR23502">
    <property type="entry name" value="MAJOR FACILITATOR SUPERFAMILY"/>
    <property type="match status" value="1"/>
</dbReference>
<evidence type="ECO:0000313" key="10">
    <source>
        <dbReference type="Proteomes" id="UP000325945"/>
    </source>
</evidence>
<dbReference type="EMBL" id="ML741771">
    <property type="protein sequence ID" value="KAE8331001.1"/>
    <property type="molecule type" value="Genomic_DNA"/>
</dbReference>
<evidence type="ECO:0000256" key="6">
    <source>
        <dbReference type="SAM" id="MobiDB-lite"/>
    </source>
</evidence>
<name>A0A5N6XCN1_9EURO</name>
<dbReference type="SUPFAM" id="SSF103473">
    <property type="entry name" value="MFS general substrate transporter"/>
    <property type="match status" value="1"/>
</dbReference>
<evidence type="ECO:0000259" key="8">
    <source>
        <dbReference type="PROSITE" id="PS50850"/>
    </source>
</evidence>
<organism evidence="9 10">
    <name type="scientific">Aspergillus sergii</name>
    <dbReference type="NCBI Taxonomy" id="1034303"/>
    <lineage>
        <taxon>Eukaryota</taxon>
        <taxon>Fungi</taxon>
        <taxon>Dikarya</taxon>
        <taxon>Ascomycota</taxon>
        <taxon>Pezizomycotina</taxon>
        <taxon>Eurotiomycetes</taxon>
        <taxon>Eurotiomycetidae</taxon>
        <taxon>Eurotiales</taxon>
        <taxon>Aspergillaceae</taxon>
        <taxon>Aspergillus</taxon>
        <taxon>Aspergillus subgen. Circumdati</taxon>
    </lineage>
</organism>
<protein>
    <recommendedName>
        <fullName evidence="8">Major facilitator superfamily (MFS) profile domain-containing protein</fullName>
    </recommendedName>
</protein>
<reference evidence="10" key="1">
    <citation type="submission" date="2019-04" db="EMBL/GenBank/DDBJ databases">
        <title>Friends and foes A comparative genomics studyof 23 Aspergillus species from section Flavi.</title>
        <authorList>
            <consortium name="DOE Joint Genome Institute"/>
            <person name="Kjaerbolling I."/>
            <person name="Vesth T."/>
            <person name="Frisvad J.C."/>
            <person name="Nybo J.L."/>
            <person name="Theobald S."/>
            <person name="Kildgaard S."/>
            <person name="Isbrandt T."/>
            <person name="Kuo A."/>
            <person name="Sato A."/>
            <person name="Lyhne E.K."/>
            <person name="Kogle M.E."/>
            <person name="Wiebenga A."/>
            <person name="Kun R.S."/>
            <person name="Lubbers R.J."/>
            <person name="Makela M.R."/>
            <person name="Barry K."/>
            <person name="Chovatia M."/>
            <person name="Clum A."/>
            <person name="Daum C."/>
            <person name="Haridas S."/>
            <person name="He G."/>
            <person name="LaButti K."/>
            <person name="Lipzen A."/>
            <person name="Mondo S."/>
            <person name="Riley R."/>
            <person name="Salamov A."/>
            <person name="Simmons B.A."/>
            <person name="Magnuson J.K."/>
            <person name="Henrissat B."/>
            <person name="Mortensen U.H."/>
            <person name="Larsen T.O."/>
            <person name="Devries R.P."/>
            <person name="Grigoriev I.V."/>
            <person name="Machida M."/>
            <person name="Baker S.E."/>
            <person name="Andersen M.R."/>
        </authorList>
    </citation>
    <scope>NUCLEOTIDE SEQUENCE [LARGE SCALE GENOMIC DNA]</scope>
    <source>
        <strain evidence="10">CBS 130017</strain>
    </source>
</reference>
<dbReference type="InterPro" id="IPR020846">
    <property type="entry name" value="MFS_dom"/>
</dbReference>
<feature type="transmembrane region" description="Helical" evidence="7">
    <location>
        <begin position="135"/>
        <end position="160"/>
    </location>
</feature>
<feature type="transmembrane region" description="Helical" evidence="7">
    <location>
        <begin position="60"/>
        <end position="82"/>
    </location>
</feature>
<proteinExistence type="inferred from homology"/>
<evidence type="ECO:0000313" key="9">
    <source>
        <dbReference type="EMBL" id="KAE8331001.1"/>
    </source>
</evidence>
<dbReference type="InterPro" id="IPR036259">
    <property type="entry name" value="MFS_trans_sf"/>
</dbReference>
<evidence type="ECO:0000256" key="3">
    <source>
        <dbReference type="ARBA" id="ARBA00022692"/>
    </source>
</evidence>
<feature type="region of interest" description="Disordered" evidence="6">
    <location>
        <begin position="93"/>
        <end position="120"/>
    </location>
</feature>
<dbReference type="Pfam" id="PF07690">
    <property type="entry name" value="MFS_1"/>
    <property type="match status" value="1"/>
</dbReference>
<feature type="compositionally biased region" description="Basic and acidic residues" evidence="6">
    <location>
        <begin position="97"/>
        <end position="106"/>
    </location>
</feature>
<evidence type="ECO:0000256" key="7">
    <source>
        <dbReference type="SAM" id="Phobius"/>
    </source>
</evidence>
<feature type="compositionally biased region" description="Polar residues" evidence="6">
    <location>
        <begin position="107"/>
        <end position="117"/>
    </location>
</feature>
<feature type="domain" description="Major facilitator superfamily (MFS) profile" evidence="8">
    <location>
        <begin position="1"/>
        <end position="167"/>
    </location>
</feature>
<dbReference type="AlphaFoldDB" id="A0A5N6XCN1"/>
<keyword evidence="5 7" id="KW-0472">Membrane</keyword>
<keyword evidence="3 7" id="KW-0812">Transmembrane</keyword>
<dbReference type="GO" id="GO:0022857">
    <property type="term" value="F:transmembrane transporter activity"/>
    <property type="evidence" value="ECO:0007669"/>
    <property type="project" value="InterPro"/>
</dbReference>
<keyword evidence="10" id="KW-1185">Reference proteome</keyword>
<evidence type="ECO:0000256" key="2">
    <source>
        <dbReference type="ARBA" id="ARBA00008335"/>
    </source>
</evidence>
<dbReference type="GO" id="GO:0016020">
    <property type="term" value="C:membrane"/>
    <property type="evidence" value="ECO:0007669"/>
    <property type="project" value="UniProtKB-SubCell"/>
</dbReference>
<comment type="subcellular location">
    <subcellularLocation>
        <location evidence="1">Membrane</location>
        <topology evidence="1">Multi-pass membrane protein</topology>
    </subcellularLocation>
</comment>
<dbReference type="PROSITE" id="PS50850">
    <property type="entry name" value="MFS"/>
    <property type="match status" value="1"/>
</dbReference>
<dbReference type="PANTHER" id="PTHR23502:SF68">
    <property type="entry name" value="MULTIDRUG TRANSPORTER, PUTATIVE (AFU_ORTHOLOGUE AFUA_3G01120)-RELATED"/>
    <property type="match status" value="1"/>
</dbReference>
<accession>A0A5N6XCN1</accession>
<evidence type="ECO:0000256" key="1">
    <source>
        <dbReference type="ARBA" id="ARBA00004141"/>
    </source>
</evidence>
<evidence type="ECO:0000256" key="5">
    <source>
        <dbReference type="ARBA" id="ARBA00023136"/>
    </source>
</evidence>
<sequence length="167" mass="18065">MPVALRFINGMAVTSLTLAPSIIGDLFVQVERGTAMAVAIALRAPVAPIVGGFVNGALSWRWTISIMAIAVGSVSLLSLAVFKETYRFKIQQTSPKSTERPQDRSDGNNQNTSSSDHPSAPRDIILQSIVRPVRLLFSSPAVLVMSLYTALRYGISYLILTTLAEIM</sequence>
<dbReference type="Gene3D" id="1.20.1250.20">
    <property type="entry name" value="MFS general substrate transporter like domains"/>
    <property type="match status" value="1"/>
</dbReference>